<dbReference type="InterPro" id="IPR057342">
    <property type="entry name" value="DEXDc_RapA"/>
</dbReference>
<keyword evidence="5" id="KW-0175">Coiled coil</keyword>
<keyword evidence="2 8" id="KW-0378">Hydrolase</keyword>
<dbReference type="InterPro" id="IPR024975">
    <property type="entry name" value="NOV_C"/>
</dbReference>
<dbReference type="SUPFAM" id="SSF52540">
    <property type="entry name" value="P-loop containing nucleoside triphosphate hydrolases"/>
    <property type="match status" value="2"/>
</dbReference>
<organism evidence="8 9">
    <name type="scientific">Planktothrix agardhii (strain NIVA-CYA 126/8)</name>
    <dbReference type="NCBI Taxonomy" id="388467"/>
    <lineage>
        <taxon>Bacteria</taxon>
        <taxon>Bacillati</taxon>
        <taxon>Cyanobacteriota</taxon>
        <taxon>Cyanophyceae</taxon>
        <taxon>Oscillatoriophycideae</taxon>
        <taxon>Oscillatoriales</taxon>
        <taxon>Microcoleaceae</taxon>
        <taxon>Planktothrix</taxon>
    </lineage>
</organism>
<evidence type="ECO:0000256" key="4">
    <source>
        <dbReference type="ARBA" id="ARBA00022840"/>
    </source>
</evidence>
<sequence>MIDAILGKRIFIPAQFTGAVTVEAVNLIEDTVLLQVRTTNGELREAILSVTEVENHLSQQQSPSAQTVDANAFSLFIESTRIKTAFAFDPHFAVSLSGVRPLPHQLEAVYERILPQVRLRFLLADDPGAGKTIMTGLLIKELKLRGVIERVLILTPAPLTTQWQDELKNKFAETYEVITSTLAKNQLAGNPWERFRQCITSIDFAKREDVIPGLLQVDWDLVIIDEAHKCSARTQGEELRRTGRYKLAEELSKITERIILLTATPHQGDVNQFHNFLRLLDPEQFISNEINPHLLRLENSPWFLRRIKEELRDFNGQKLFKERHPITVPFPLSPAEEFLYHQVTQYINRYLGKTPGRKQAAVALARTVLQRRLASSLNAILNSLKRRQQRFSDLLEELEKLPPQEQRQRLLNLGRPVDSEVESDDCSEEDLEDFAVELTLAEQLEQLREELRELKRLVKLAQETIEQGTERKLNELENCLKRSEFNELKDARGKLLIFTEHRDTLEYLKKNLNDWGYSTCEIHGGMNVLQRKVAQKDFQFNKQICLATEAAGEGINLQFCRLMINYDLPWNPNRLEQRMGRIHRIGQEHEVYIFNFVAITTVEGRVLNKLLTKLEEIKNAMGDRVFDVIGQLLQVNEIRFEDLVREATYSQSNEDEAMETLDRLTPERLQALEQATGLALATSHVDLTQICTTQTQDYRSEEQRLMPYYVEEFFRRACEYLRVNLEVRADGLWRIPYLKEEFRSEQLDAVRRLGTPEKNYPKLTFYKQHLEVASHQDAEFISPGHCLFAALAERLDRQLEEQVGQQTAIFTDADTDTPYRCHFFKVQIEGQTSRGEPQIFKAQLCAVAEQFSGELSLITADGLHDLSAVSPTFIPESGDILHPLTPTEQQKLESWLKVKVQLGLMTEARTQRQRELQIRQDYLKTAMDTAIREAKGTYMKLASKVAQGDETYRVARDSSQNKVRTLQERYKTKQTELDYLQIVRPGRVMYLGTALVYPTPQEALTPMMRNDPEVEAFAIQFVMDYERQQGWQPEDVSHYHDGSGFDIRSIGPSPDNLQPPPVRRIEVKGRAQFGQGVSLTANEWRKALQLGDSYWLYVVWGCHTSNPELLRIPNPTQVLARDAKEIQQVTRYLVEGEALQRNALIE</sequence>
<evidence type="ECO:0000313" key="9">
    <source>
        <dbReference type="Proteomes" id="UP000027395"/>
    </source>
</evidence>
<dbReference type="Proteomes" id="UP000027395">
    <property type="component" value="Plasmid pPA79"/>
</dbReference>
<dbReference type="InterPro" id="IPR014001">
    <property type="entry name" value="Helicase_ATP-bd"/>
</dbReference>
<evidence type="ECO:0000256" key="3">
    <source>
        <dbReference type="ARBA" id="ARBA00022806"/>
    </source>
</evidence>
<dbReference type="InterPro" id="IPR001650">
    <property type="entry name" value="Helicase_C-like"/>
</dbReference>
<dbReference type="PANTHER" id="PTHR45766">
    <property type="entry name" value="DNA ANNEALING HELICASE AND ENDONUCLEASE ZRANB3 FAMILY MEMBER"/>
    <property type="match status" value="1"/>
</dbReference>
<keyword evidence="4" id="KW-0067">ATP-binding</keyword>
<evidence type="ECO:0000256" key="2">
    <source>
        <dbReference type="ARBA" id="ARBA00022801"/>
    </source>
</evidence>
<dbReference type="EC" id="3.6.1.-" evidence="8"/>
<keyword evidence="3" id="KW-0347">Helicase</keyword>
<dbReference type="HOGENOM" id="CLU_009519_0_0_3"/>
<dbReference type="Pfam" id="PF00271">
    <property type="entry name" value="Helicase_C"/>
    <property type="match status" value="1"/>
</dbReference>
<dbReference type="GO" id="GO:0004386">
    <property type="term" value="F:helicase activity"/>
    <property type="evidence" value="ECO:0007669"/>
    <property type="project" value="UniProtKB-KW"/>
</dbReference>
<keyword evidence="1" id="KW-0547">Nucleotide-binding</keyword>
<dbReference type="SMART" id="SM00490">
    <property type="entry name" value="HELICc"/>
    <property type="match status" value="1"/>
</dbReference>
<protein>
    <submittedName>
        <fullName evidence="8">HepA</fullName>
        <ecNumber evidence="8">3.6.1.-</ecNumber>
    </submittedName>
</protein>
<dbReference type="RefSeq" id="WP_052369765.1">
    <property type="nucleotide sequence ID" value="NZ_CM002808.1"/>
</dbReference>
<dbReference type="InterPro" id="IPR049730">
    <property type="entry name" value="SNF2/RAD54-like_C"/>
</dbReference>
<feature type="domain" description="Helicase C-terminal" evidence="7">
    <location>
        <begin position="472"/>
        <end position="633"/>
    </location>
</feature>
<proteinExistence type="predicted"/>
<geneLocation type="plasmid" evidence="8 9">
    <name>pPA79</name>
</geneLocation>
<dbReference type="CDD" id="cd18793">
    <property type="entry name" value="SF2_C_SNF"/>
    <property type="match status" value="1"/>
</dbReference>
<evidence type="ECO:0000259" key="6">
    <source>
        <dbReference type="PROSITE" id="PS51192"/>
    </source>
</evidence>
<dbReference type="CDD" id="cd18011">
    <property type="entry name" value="DEXDc_RapA"/>
    <property type="match status" value="1"/>
</dbReference>
<name>A0A073C9W3_PLAA1</name>
<keyword evidence="8" id="KW-0614">Plasmid</keyword>
<dbReference type="Gene3D" id="3.40.50.300">
    <property type="entry name" value="P-loop containing nucleotide triphosphate hydrolases"/>
    <property type="match status" value="1"/>
</dbReference>
<dbReference type="InterPro" id="IPR000330">
    <property type="entry name" value="SNF2_N"/>
</dbReference>
<accession>A0A073C9W3</accession>
<dbReference type="InterPro" id="IPR038718">
    <property type="entry name" value="SNF2-like_sf"/>
</dbReference>
<dbReference type="GO" id="GO:0005524">
    <property type="term" value="F:ATP binding"/>
    <property type="evidence" value="ECO:0007669"/>
    <property type="project" value="UniProtKB-KW"/>
</dbReference>
<dbReference type="SMART" id="SM00487">
    <property type="entry name" value="DEXDc"/>
    <property type="match status" value="1"/>
</dbReference>
<dbReference type="Pfam" id="PF00176">
    <property type="entry name" value="SNF2-rel_dom"/>
    <property type="match status" value="1"/>
</dbReference>
<gene>
    <name evidence="8" type="primary">hepA</name>
    <name evidence="8" type="ORF">A19Y_8023</name>
</gene>
<reference evidence="8 9" key="1">
    <citation type="journal article" date="2014" name="Appl. Environ. Microbiol.">
        <title>Elucidation of insertion elements encoded on plasmids and in vitro construction of shuttle vectors from the toxic cyanobacterium Planktothrix.</title>
        <authorList>
            <person name="Christiansen G."/>
            <person name="Goesmann A."/>
            <person name="Kurmayer R."/>
        </authorList>
    </citation>
    <scope>NUCLEOTIDE SEQUENCE [LARGE SCALE GENOMIC DNA]</scope>
    <source>
        <strain evidence="8 9">NIVA-CYA 126/8</strain>
        <plasmid evidence="8">pPA79</plasmid>
    </source>
</reference>
<dbReference type="PROSITE" id="PS51194">
    <property type="entry name" value="HELICASE_CTER"/>
    <property type="match status" value="1"/>
</dbReference>
<keyword evidence="9" id="KW-1185">Reference proteome</keyword>
<evidence type="ECO:0000313" key="8">
    <source>
        <dbReference type="EMBL" id="KEI65129.1"/>
    </source>
</evidence>
<dbReference type="GO" id="GO:0016787">
    <property type="term" value="F:hydrolase activity"/>
    <property type="evidence" value="ECO:0007669"/>
    <property type="project" value="UniProtKB-KW"/>
</dbReference>
<dbReference type="EMBL" id="CM002808">
    <property type="protein sequence ID" value="KEI65129.1"/>
    <property type="molecule type" value="Genomic_DNA"/>
</dbReference>
<evidence type="ECO:0000256" key="1">
    <source>
        <dbReference type="ARBA" id="ARBA00022741"/>
    </source>
</evidence>
<dbReference type="PATRIC" id="fig|388467.6.peg.4830"/>
<dbReference type="Pfam" id="PF13020">
    <property type="entry name" value="NOV_C"/>
    <property type="match status" value="1"/>
</dbReference>
<feature type="domain" description="Helicase ATP-binding" evidence="6">
    <location>
        <begin position="112"/>
        <end position="283"/>
    </location>
</feature>
<evidence type="ECO:0000256" key="5">
    <source>
        <dbReference type="SAM" id="Coils"/>
    </source>
</evidence>
<feature type="coiled-coil region" evidence="5">
    <location>
        <begin position="437"/>
        <end position="471"/>
    </location>
</feature>
<dbReference type="Gene3D" id="3.40.50.10810">
    <property type="entry name" value="Tandem AAA-ATPase domain"/>
    <property type="match status" value="1"/>
</dbReference>
<dbReference type="AlphaFoldDB" id="A0A073C9W3"/>
<dbReference type="InterPro" id="IPR027417">
    <property type="entry name" value="P-loop_NTPase"/>
</dbReference>
<evidence type="ECO:0000259" key="7">
    <source>
        <dbReference type="PROSITE" id="PS51194"/>
    </source>
</evidence>
<dbReference type="PROSITE" id="PS51192">
    <property type="entry name" value="HELICASE_ATP_BIND_1"/>
    <property type="match status" value="1"/>
</dbReference>
<dbReference type="PANTHER" id="PTHR45766:SF6">
    <property type="entry name" value="SWI_SNF-RELATED MATRIX-ASSOCIATED ACTIN-DEPENDENT REGULATOR OF CHROMATIN SUBFAMILY A-LIKE PROTEIN 1"/>
    <property type="match status" value="1"/>
</dbReference>